<keyword evidence="2" id="KW-1185">Reference proteome</keyword>
<dbReference type="Proteomes" id="UP000005095">
    <property type="component" value="Chromosome"/>
</dbReference>
<name>J0S761_9EURY</name>
<reference evidence="1 2" key="1">
    <citation type="submission" date="2011-08" db="EMBL/GenBank/DDBJ databases">
        <title>The complete genome of Methanofollis liminatans DSM 4140.</title>
        <authorList>
            <consortium name="US DOE Joint Genome Institute (JGI-PGF)"/>
            <person name="Lucas S."/>
            <person name="Han J."/>
            <person name="Lapidus A."/>
            <person name="Bruce D."/>
            <person name="Goodwin L."/>
            <person name="Pitluck S."/>
            <person name="Peters L."/>
            <person name="Kyrpides N."/>
            <person name="Mavromatis K."/>
            <person name="Ivanova N."/>
            <person name="Mikhailova N."/>
            <person name="Lu M."/>
            <person name="Detter J.C."/>
            <person name="Tapia R."/>
            <person name="Han C."/>
            <person name="Land M."/>
            <person name="Hauser L."/>
            <person name="Markowitz V."/>
            <person name="Cheng J.-F."/>
            <person name="Hugenholtz P."/>
            <person name="Woyke T."/>
            <person name="Wu D."/>
            <person name="Spring S."/>
            <person name="Schuler E."/>
            <person name="Brambilla E."/>
            <person name="Klenk H.-P."/>
            <person name="Eisen J.A."/>
        </authorList>
    </citation>
    <scope>NUCLEOTIDE SEQUENCE [LARGE SCALE GENOMIC DNA]</scope>
    <source>
        <strain evidence="1 2">DSM 4140</strain>
    </source>
</reference>
<gene>
    <name evidence="1" type="ORF">Metli_0381</name>
</gene>
<sequence>MNTLWVTENAGCTSSSTNLNSAGMSRDEIISSSIEVPYGDLFRYNEKYVGKVVHMKGQVLQVSETGTDDFVVRLSTKDSGYGYYDDIVWVEFRNTKERILEDDMLDVYGEVVGIQKYTAVLGNEVSIPAVVVKVYSIVDTGEIAVDQLSSATSLSVSTMSKNWDSDADDDGIIIYPTIKDSNGNSIKWAGLELPVSVKIYTTNYNSNFQQYKDKLVYTGTGTLSSWEDGNMFSEGGIKVPYTQINAPSGEDYGWTYVTVTLPDGKQIEGVDKFTSLR</sequence>
<dbReference type="HOGENOM" id="CLU_1003299_0_0_2"/>
<dbReference type="AlphaFoldDB" id="J0S761"/>
<evidence type="ECO:0000313" key="1">
    <source>
        <dbReference type="EMBL" id="EJG06349.1"/>
    </source>
</evidence>
<organism evidence="1 2">
    <name type="scientific">Methanofollis liminatans DSM 4140</name>
    <dbReference type="NCBI Taxonomy" id="28892"/>
    <lineage>
        <taxon>Archaea</taxon>
        <taxon>Methanobacteriati</taxon>
        <taxon>Methanobacteriota</taxon>
        <taxon>Stenosarchaea group</taxon>
        <taxon>Methanomicrobia</taxon>
        <taxon>Methanomicrobiales</taxon>
        <taxon>Methanomicrobiaceae</taxon>
        <taxon>Methanofollis</taxon>
    </lineage>
</organism>
<protein>
    <submittedName>
        <fullName evidence="1">Uncharacterized protein</fullName>
    </submittedName>
</protein>
<evidence type="ECO:0000313" key="2">
    <source>
        <dbReference type="Proteomes" id="UP000005095"/>
    </source>
</evidence>
<accession>J0S761</accession>
<dbReference type="EMBL" id="CM001555">
    <property type="protein sequence ID" value="EJG06349.1"/>
    <property type="molecule type" value="Genomic_DNA"/>
</dbReference>
<proteinExistence type="predicted"/>